<keyword evidence="3" id="KW-0677">Repeat</keyword>
<keyword evidence="5" id="KW-0130">Cell adhesion</keyword>
<dbReference type="InterPro" id="IPR002126">
    <property type="entry name" value="Cadherin-like_dom"/>
</dbReference>
<evidence type="ECO:0000256" key="4">
    <source>
        <dbReference type="ARBA" id="ARBA00022837"/>
    </source>
</evidence>
<dbReference type="CDD" id="cd11304">
    <property type="entry name" value="Cadherin_repeat"/>
    <property type="match status" value="11"/>
</dbReference>
<evidence type="ECO:0000313" key="11">
    <source>
        <dbReference type="Proteomes" id="UP000484255"/>
    </source>
</evidence>
<gene>
    <name evidence="10" type="ORF">G3A44_23055</name>
</gene>
<feature type="domain" description="Cadherin" evidence="9">
    <location>
        <begin position="1071"/>
        <end position="1172"/>
    </location>
</feature>
<feature type="region of interest" description="Disordered" evidence="8">
    <location>
        <begin position="1"/>
        <end position="29"/>
    </location>
</feature>
<evidence type="ECO:0000259" key="9">
    <source>
        <dbReference type="PROSITE" id="PS50268"/>
    </source>
</evidence>
<dbReference type="Gene3D" id="2.60.40.3440">
    <property type="match status" value="12"/>
</dbReference>
<evidence type="ECO:0000256" key="7">
    <source>
        <dbReference type="ARBA" id="ARBA00023136"/>
    </source>
</evidence>
<comment type="caution">
    <text evidence="10">The sequence shown here is derived from an EMBL/GenBank/DDBJ whole genome shotgun (WGS) entry which is preliminary data.</text>
</comment>
<feature type="domain" description="Cadherin" evidence="9">
    <location>
        <begin position="863"/>
        <end position="964"/>
    </location>
</feature>
<feature type="domain" description="Cadherin" evidence="9">
    <location>
        <begin position="967"/>
        <end position="1068"/>
    </location>
</feature>
<dbReference type="EMBL" id="JAAGOH010000072">
    <property type="protein sequence ID" value="NDY94075.1"/>
    <property type="molecule type" value="Genomic_DNA"/>
</dbReference>
<accession>A0A7C9PK58</accession>
<feature type="domain" description="Cadherin" evidence="9">
    <location>
        <begin position="551"/>
        <end position="652"/>
    </location>
</feature>
<evidence type="ECO:0000256" key="1">
    <source>
        <dbReference type="ARBA" id="ARBA00004370"/>
    </source>
</evidence>
<dbReference type="GO" id="GO:0005911">
    <property type="term" value="C:cell-cell junction"/>
    <property type="evidence" value="ECO:0007669"/>
    <property type="project" value="TreeGrafter"/>
</dbReference>
<keyword evidence="6" id="KW-1133">Transmembrane helix</keyword>
<dbReference type="PANTHER" id="PTHR24025:SF23">
    <property type="entry name" value="NEURAL-CADHERIN"/>
    <property type="match status" value="1"/>
</dbReference>
<feature type="domain" description="Cadherin" evidence="9">
    <location>
        <begin position="239"/>
        <end position="340"/>
    </location>
</feature>
<protein>
    <submittedName>
        <fullName evidence="10">Tandem-95 repeat protein</fullName>
    </submittedName>
</protein>
<dbReference type="InterPro" id="IPR015919">
    <property type="entry name" value="Cadherin-like_sf"/>
</dbReference>
<feature type="domain" description="Cadherin" evidence="9">
    <location>
        <begin position="447"/>
        <end position="548"/>
    </location>
</feature>
<dbReference type="SMART" id="SM00112">
    <property type="entry name" value="CA"/>
    <property type="match status" value="12"/>
</dbReference>
<proteinExistence type="predicted"/>
<dbReference type="Pfam" id="PF17963">
    <property type="entry name" value="Big_9"/>
    <property type="match status" value="13"/>
</dbReference>
<comment type="subcellular location">
    <subcellularLocation>
        <location evidence="1">Membrane</location>
    </subcellularLocation>
</comment>
<dbReference type="PROSITE" id="PS50268">
    <property type="entry name" value="CADHERIN_2"/>
    <property type="match status" value="12"/>
</dbReference>
<evidence type="ECO:0000313" key="10">
    <source>
        <dbReference type="EMBL" id="NDY94075.1"/>
    </source>
</evidence>
<evidence type="ECO:0000256" key="2">
    <source>
        <dbReference type="ARBA" id="ARBA00022692"/>
    </source>
</evidence>
<evidence type="ECO:0000256" key="5">
    <source>
        <dbReference type="ARBA" id="ARBA00022889"/>
    </source>
</evidence>
<organism evidence="10 11">
    <name type="scientific">Ideonella livida</name>
    <dbReference type="NCBI Taxonomy" id="2707176"/>
    <lineage>
        <taxon>Bacteria</taxon>
        <taxon>Pseudomonadati</taxon>
        <taxon>Pseudomonadota</taxon>
        <taxon>Betaproteobacteria</taxon>
        <taxon>Burkholderiales</taxon>
        <taxon>Sphaerotilaceae</taxon>
        <taxon>Ideonella</taxon>
    </lineage>
</organism>
<dbReference type="InterPro" id="IPR050971">
    <property type="entry name" value="Cadherin-domain_protein"/>
</dbReference>
<keyword evidence="4" id="KW-0106">Calcium</keyword>
<evidence type="ECO:0000256" key="6">
    <source>
        <dbReference type="ARBA" id="ARBA00022989"/>
    </source>
</evidence>
<dbReference type="PANTHER" id="PTHR24025">
    <property type="entry name" value="DESMOGLEIN FAMILY MEMBER"/>
    <property type="match status" value="1"/>
</dbReference>
<feature type="domain" description="Cadherin" evidence="9">
    <location>
        <begin position="135"/>
        <end position="236"/>
    </location>
</feature>
<feature type="domain" description="Cadherin" evidence="9">
    <location>
        <begin position="1175"/>
        <end position="1276"/>
    </location>
</feature>
<feature type="compositionally biased region" description="Low complexity" evidence="8">
    <location>
        <begin position="1"/>
        <end position="15"/>
    </location>
</feature>
<sequence length="1339" mass="135893">GQTPVTVQVTVNPVNDAPEGGDVTDPDWDATDGRYELTTDEDIPVGGTVAAGDADGDTLAFSVDTHPSNGSITIDAATGVYTYTPDAGWSGVDSFIVLVDDGNGGQTPVTVQVTVNPVNDAPEGGDVTDPDWDATDGRYELTTDEDTPVGGTVAAGDADGDTLTFTLDADASHGTIALDPATGVYTYTPDAGWSGVDSFVVLVDDGNGGQTPVTVQVTVNPVNDAPEGGDVTDPDWDATDGRYELTTDEDTPVGGTVAAGDADGDTLTFTLDSDASHGTIALDPATGVYTYTPDAGWSGVDSFVVLVDDGNGGQTPVTVQVTVNPVNDAPEGGDVTDPDWDATDGRYELTTDEDTPVGGTVAAGDADGDTLAFSVDTDPTHGSVSLDPATGVYTYTPDAGWSGVDSFVVLVDDGNGGQTPVTVQVTVNPVNDAPEGGDVTDPDWDATDGRYELSTDEDTPVGGTVAAGDADGDTLAFSVDTHPSNGSVTIDAATGIYTYTPDAGWSGVDSFIVLVDDGNGGQTPVTVQVTVNPVNDAPEGGDVTDPDWDATDGRYELTTDEDTPVGGTVAAGDADGDTLAFSVDTDPTHGSVSLDPATGVYTYTPDAGWSGVDSFVVLVDDGNGGQTPVTVQVTVNPVNDAPEGGDVTDPDWDATDGRYELTTDEDTPVGGTVAAGDADGDTLTFTLDADASHGTIALDPATGVYTYTPDAGWSGVDSFIVLVDDGNGGQTPVTVQVTVNPVNDAPEGGDVTDPDWDATDGRYELTTDEDTPVGGTVAAGDADGDTLAFSVDTDPTHGSVSLDPATGVYTYTPDAGWSGVDSFVVLVDDGNGGQTPVTVQVTVNPVNDAPEGGDVTDPDWDATDGRYELTTDEDTPVGGTVAAGDADGDTLAFSVDTDPTHGSVSLDPATGVYTYTPDAGWSGVDSFVVLVDDGNGGQTPVTVQVTVNPVNDAPEGGDVTDPDWDATDGRYELTTDEDTPVGGTVAAGDADGDTLAFSVDTDPTHGTVSLDPATGVYTYTPDAGWSGVDSFIVLVDDGNGGQTPVTVQVTVNPVNDAPEGGDVTDPDWDATDGRYELTTDEDTPVGGTVAAGDTDGDTLAFSVDTDPTHGTVSLDPATGVYTYTPDAGWSGVDSFIVLVDDGNGGQTPVTVQVTVNPVNDAPEGGDVTDPDWDATDGRYELTTDEDTPVGGTVAAGDADGDTLAFSVDTHPSNGSVTIDAATGVYTYTPDAGWSGVDSFVVLVDDGNGGQTPVTVQVTVNPVNDAPEGGDVTDPDWDATDGRYELTTDEDTPVGGTVAAGDTDGDTLAFSVDTDPTHGTVSLDPATGVYTYTPDAGWSG</sequence>
<feature type="domain" description="Cadherin" evidence="9">
    <location>
        <begin position="759"/>
        <end position="860"/>
    </location>
</feature>
<evidence type="ECO:0000256" key="8">
    <source>
        <dbReference type="SAM" id="MobiDB-lite"/>
    </source>
</evidence>
<reference evidence="10 11" key="1">
    <citation type="submission" date="2020-02" db="EMBL/GenBank/DDBJ databases">
        <title>Ideonella bacterium strain TBM-1.</title>
        <authorList>
            <person name="Chen W.-M."/>
        </authorList>
    </citation>
    <scope>NUCLEOTIDE SEQUENCE [LARGE SCALE GENOMIC DNA]</scope>
    <source>
        <strain evidence="10 11">TBM-1</strain>
    </source>
</reference>
<keyword evidence="7" id="KW-0472">Membrane</keyword>
<feature type="domain" description="Cadherin" evidence="9">
    <location>
        <begin position="655"/>
        <end position="756"/>
    </location>
</feature>
<feature type="non-terminal residue" evidence="10">
    <location>
        <position position="1339"/>
    </location>
</feature>
<keyword evidence="2" id="KW-0812">Transmembrane</keyword>
<dbReference type="GO" id="GO:0005509">
    <property type="term" value="F:calcium ion binding"/>
    <property type="evidence" value="ECO:0007669"/>
    <property type="project" value="InterPro"/>
</dbReference>
<dbReference type="NCBIfam" id="NF012211">
    <property type="entry name" value="tand_rpt_95"/>
    <property type="match status" value="12"/>
</dbReference>
<name>A0A7C9PK58_9BURK</name>
<feature type="non-terminal residue" evidence="10">
    <location>
        <position position="1"/>
    </location>
</feature>
<dbReference type="Proteomes" id="UP000484255">
    <property type="component" value="Unassembled WGS sequence"/>
</dbReference>
<dbReference type="GO" id="GO:0007156">
    <property type="term" value="P:homophilic cell adhesion via plasma membrane adhesion molecules"/>
    <property type="evidence" value="ECO:0007669"/>
    <property type="project" value="InterPro"/>
</dbReference>
<dbReference type="GO" id="GO:0016020">
    <property type="term" value="C:membrane"/>
    <property type="evidence" value="ECO:0007669"/>
    <property type="project" value="UniProtKB-SubCell"/>
</dbReference>
<keyword evidence="11" id="KW-1185">Reference proteome</keyword>
<feature type="domain" description="Cadherin" evidence="9">
    <location>
        <begin position="343"/>
        <end position="444"/>
    </location>
</feature>
<feature type="domain" description="Cadherin" evidence="9">
    <location>
        <begin position="31"/>
        <end position="132"/>
    </location>
</feature>
<dbReference type="SUPFAM" id="SSF49313">
    <property type="entry name" value="Cadherin-like"/>
    <property type="match status" value="12"/>
</dbReference>
<evidence type="ECO:0000256" key="3">
    <source>
        <dbReference type="ARBA" id="ARBA00022737"/>
    </source>
</evidence>